<dbReference type="OMA" id="DWTLSHP"/>
<name>A0A2K5SI63_CEBIM</name>
<organism evidence="2 3">
    <name type="scientific">Cebus imitator</name>
    <name type="common">Panamanian white-faced capuchin</name>
    <name type="synonym">Cebus capucinus imitator</name>
    <dbReference type="NCBI Taxonomy" id="2715852"/>
    <lineage>
        <taxon>Eukaryota</taxon>
        <taxon>Metazoa</taxon>
        <taxon>Chordata</taxon>
        <taxon>Craniata</taxon>
        <taxon>Vertebrata</taxon>
        <taxon>Euteleostomi</taxon>
        <taxon>Mammalia</taxon>
        <taxon>Eutheria</taxon>
        <taxon>Euarchontoglires</taxon>
        <taxon>Primates</taxon>
        <taxon>Haplorrhini</taxon>
        <taxon>Platyrrhini</taxon>
        <taxon>Cebidae</taxon>
        <taxon>Cebinae</taxon>
        <taxon>Cebus</taxon>
    </lineage>
</organism>
<evidence type="ECO:0000313" key="2">
    <source>
        <dbReference type="Ensembl" id="ENSCCAP00000040067.1"/>
    </source>
</evidence>
<reference evidence="2" key="1">
    <citation type="submission" date="2025-08" db="UniProtKB">
        <authorList>
            <consortium name="Ensembl"/>
        </authorList>
    </citation>
    <scope>IDENTIFICATION</scope>
</reference>
<dbReference type="GeneTree" id="ENSGT00620000089401"/>
<dbReference type="Proteomes" id="UP000233040">
    <property type="component" value="Unassembled WGS sequence"/>
</dbReference>
<reference evidence="2" key="2">
    <citation type="submission" date="2025-09" db="UniProtKB">
        <authorList>
            <consortium name="Ensembl"/>
        </authorList>
    </citation>
    <scope>IDENTIFICATION</scope>
</reference>
<evidence type="ECO:0000313" key="3">
    <source>
        <dbReference type="Proteomes" id="UP000233040"/>
    </source>
</evidence>
<dbReference type="AlphaFoldDB" id="A0A2K5SI63"/>
<proteinExistence type="predicted"/>
<dbReference type="Ensembl" id="ENSCCAT00000057877.1">
    <property type="protein sequence ID" value="ENSCCAP00000040067.1"/>
    <property type="gene ID" value="ENSCCAG00000037843.1"/>
</dbReference>
<sequence length="121" mass="13122">MEVTPLSLQIPGRKLPQIPPLGGGARPQARREQVRKQPRWGGFAARRHPRANSLSPARDVPGRPRLLIFPCVPERLARRGGVPATQPGLCRDTVPPSNCDLGAVTSECHPPLARPSAQPRP</sequence>
<protein>
    <submittedName>
        <fullName evidence="2">Uncharacterized protein</fullName>
    </submittedName>
</protein>
<keyword evidence="3" id="KW-1185">Reference proteome</keyword>
<evidence type="ECO:0000256" key="1">
    <source>
        <dbReference type="SAM" id="MobiDB-lite"/>
    </source>
</evidence>
<feature type="region of interest" description="Disordered" evidence="1">
    <location>
        <begin position="1"/>
        <end position="60"/>
    </location>
</feature>
<accession>A0A2K5SI63</accession>